<feature type="region of interest" description="Disordered" evidence="1">
    <location>
        <begin position="32"/>
        <end position="71"/>
    </location>
</feature>
<accession>A0A8S4QGG7</accession>
<evidence type="ECO:0000256" key="1">
    <source>
        <dbReference type="SAM" id="MobiDB-lite"/>
    </source>
</evidence>
<name>A0A8S4QGG7_9NEOP</name>
<feature type="compositionally biased region" description="Polar residues" evidence="1">
    <location>
        <begin position="50"/>
        <end position="60"/>
    </location>
</feature>
<keyword evidence="3" id="KW-1185">Reference proteome</keyword>
<reference evidence="2" key="1">
    <citation type="submission" date="2022-03" db="EMBL/GenBank/DDBJ databases">
        <authorList>
            <person name="Lindestad O."/>
        </authorList>
    </citation>
    <scope>NUCLEOTIDE SEQUENCE</scope>
</reference>
<organism evidence="2 3">
    <name type="scientific">Pararge aegeria aegeria</name>
    <dbReference type="NCBI Taxonomy" id="348720"/>
    <lineage>
        <taxon>Eukaryota</taxon>
        <taxon>Metazoa</taxon>
        <taxon>Ecdysozoa</taxon>
        <taxon>Arthropoda</taxon>
        <taxon>Hexapoda</taxon>
        <taxon>Insecta</taxon>
        <taxon>Pterygota</taxon>
        <taxon>Neoptera</taxon>
        <taxon>Endopterygota</taxon>
        <taxon>Lepidoptera</taxon>
        <taxon>Glossata</taxon>
        <taxon>Ditrysia</taxon>
        <taxon>Papilionoidea</taxon>
        <taxon>Nymphalidae</taxon>
        <taxon>Satyrinae</taxon>
        <taxon>Satyrini</taxon>
        <taxon>Parargina</taxon>
        <taxon>Pararge</taxon>
    </lineage>
</organism>
<evidence type="ECO:0000313" key="3">
    <source>
        <dbReference type="Proteomes" id="UP000838756"/>
    </source>
</evidence>
<gene>
    <name evidence="2" type="primary">jg3524</name>
    <name evidence="2" type="ORF">PAEG_LOCUS1054</name>
</gene>
<proteinExistence type="predicted"/>
<dbReference type="EMBL" id="CAKXAJ010003560">
    <property type="protein sequence ID" value="CAH2208438.1"/>
    <property type="molecule type" value="Genomic_DNA"/>
</dbReference>
<dbReference type="AlphaFoldDB" id="A0A8S4QGG7"/>
<evidence type="ECO:0000313" key="2">
    <source>
        <dbReference type="EMBL" id="CAH2208438.1"/>
    </source>
</evidence>
<comment type="caution">
    <text evidence="2">The sequence shown here is derived from an EMBL/GenBank/DDBJ whole genome shotgun (WGS) entry which is preliminary data.</text>
</comment>
<sequence>MKTSRSYGWGSVFSTLCECYIGCGVAGHSYGEGRGPGSAARSSSTPCLRLNSSGRPSQSAAPKMRSDSADTSTYSVFSGAAAVDWKLGPFRLRNHLFCMNTSQSFCV</sequence>
<protein>
    <submittedName>
        <fullName evidence="2">Jg3524 protein</fullName>
    </submittedName>
</protein>
<dbReference type="Proteomes" id="UP000838756">
    <property type="component" value="Unassembled WGS sequence"/>
</dbReference>